<accession>A0A0U2VF10</accession>
<dbReference type="AlphaFoldDB" id="A0A0U2VF10"/>
<dbReference type="KEGG" id="erx:ATZ35_03540"/>
<sequence>MAHPVKMITYQDLHKLNHSIQQLKNWHETFSSLKNNIHNHSIPDNLFYEHERILKTITQETQKLKTKEKLKNTLI</sequence>
<organism evidence="1 2">
    <name type="scientific">Enterococcus rotai</name>
    <dbReference type="NCBI Taxonomy" id="118060"/>
    <lineage>
        <taxon>Bacteria</taxon>
        <taxon>Bacillati</taxon>
        <taxon>Bacillota</taxon>
        <taxon>Bacilli</taxon>
        <taxon>Lactobacillales</taxon>
        <taxon>Enterococcaceae</taxon>
        <taxon>Enterococcus</taxon>
    </lineage>
</organism>
<dbReference type="EMBL" id="CP013655">
    <property type="protein sequence ID" value="ALS36268.1"/>
    <property type="molecule type" value="Genomic_DNA"/>
</dbReference>
<evidence type="ECO:0000313" key="2">
    <source>
        <dbReference type="Proteomes" id="UP000067523"/>
    </source>
</evidence>
<name>A0A0U2VF10_9ENTE</name>
<dbReference type="Proteomes" id="UP000067523">
    <property type="component" value="Chromosome"/>
</dbReference>
<gene>
    <name evidence="1" type="ORF">ATZ35_03540</name>
</gene>
<reference evidence="2" key="1">
    <citation type="submission" date="2015-12" db="EMBL/GenBank/DDBJ databases">
        <authorList>
            <person name="Lauer A."/>
            <person name="Humrighouse B."/>
            <person name="Loparev V."/>
            <person name="Shewmaker P.L."/>
            <person name="Whitney A.M."/>
            <person name="McLaughlin R.W."/>
        </authorList>
    </citation>
    <scope>NUCLEOTIDE SEQUENCE [LARGE SCALE GENOMIC DNA]</scope>
    <source>
        <strain evidence="2">LMG 26678</strain>
    </source>
</reference>
<proteinExistence type="predicted"/>
<evidence type="ECO:0000313" key="1">
    <source>
        <dbReference type="EMBL" id="ALS36268.1"/>
    </source>
</evidence>
<dbReference type="RefSeq" id="WP_208929524.1">
    <property type="nucleotide sequence ID" value="NZ_CP013655.1"/>
</dbReference>
<keyword evidence="2" id="KW-1185">Reference proteome</keyword>
<protein>
    <submittedName>
        <fullName evidence="1">Uncharacterized protein</fullName>
    </submittedName>
</protein>